<dbReference type="Pfam" id="PF00043">
    <property type="entry name" value="GST_C"/>
    <property type="match status" value="1"/>
</dbReference>
<dbReference type="InterPro" id="IPR036249">
    <property type="entry name" value="Thioredoxin-like_sf"/>
</dbReference>
<dbReference type="Proteomes" id="UP000029867">
    <property type="component" value="Unassembled WGS sequence"/>
</dbReference>
<dbReference type="InterPro" id="IPR050802">
    <property type="entry name" value="EF-GSTs"/>
</dbReference>
<evidence type="ECO:0000256" key="1">
    <source>
        <dbReference type="RuleBase" id="RU003494"/>
    </source>
</evidence>
<dbReference type="CDD" id="cd03044">
    <property type="entry name" value="GST_N_EF1Bgamma"/>
    <property type="match status" value="1"/>
</dbReference>
<sequence>MSLGTLYILPGSSRNSWLPGLVKYLGLDVKVVSIRDIDNYKSIFPLGKAPAFEATNGFKVTEVAAVVEYLILQSAKPELLGSTKEEKVSNTRWFSFTNTDVGNTMVAWNRRPQDSPEEVATRKENVHNLFEYLNNHFASSKYVVGDNITVADLYLYTDVTKINANGIPLDGYPHLEKYISTVSVHPALSG</sequence>
<dbReference type="PROSITE" id="PS50405">
    <property type="entry name" value="GST_CTER"/>
    <property type="match status" value="1"/>
</dbReference>
<comment type="similarity">
    <text evidence="1">Belongs to the GST superfamily.</text>
</comment>
<evidence type="ECO:0000259" key="2">
    <source>
        <dbReference type="PROSITE" id="PS50405"/>
    </source>
</evidence>
<dbReference type="InterPro" id="IPR004046">
    <property type="entry name" value="GST_C"/>
</dbReference>
<evidence type="ECO:0000313" key="4">
    <source>
        <dbReference type="Proteomes" id="UP000029867"/>
    </source>
</evidence>
<dbReference type="HOGENOM" id="CLU_011226_3_3_1"/>
<reference evidence="4" key="1">
    <citation type="journal article" date="2014" name="Microb. Cell Fact.">
        <title>Exploiting Issatchenkia orientalis SD108 for succinic acid production.</title>
        <authorList>
            <person name="Xiao H."/>
            <person name="Shao Z."/>
            <person name="Jiang Y."/>
            <person name="Dole S."/>
            <person name="Zhao H."/>
        </authorList>
    </citation>
    <scope>NUCLEOTIDE SEQUENCE [LARGE SCALE GENOMIC DNA]</scope>
    <source>
        <strain evidence="4">SD108</strain>
    </source>
</reference>
<dbReference type="PANTHER" id="PTHR43986:SF1">
    <property type="entry name" value="ELONGATION FACTOR 1-GAMMA"/>
    <property type="match status" value="1"/>
</dbReference>
<dbReference type="EMBL" id="JQFK01000038">
    <property type="protein sequence ID" value="KGK37347.1"/>
    <property type="molecule type" value="Genomic_DNA"/>
</dbReference>
<dbReference type="InterPro" id="IPR004045">
    <property type="entry name" value="Glutathione_S-Trfase_N"/>
</dbReference>
<evidence type="ECO:0000313" key="3">
    <source>
        <dbReference type="EMBL" id="KGK37347.1"/>
    </source>
</evidence>
<accession>A0A099NZJ7</accession>
<dbReference type="AlphaFoldDB" id="A0A099NZJ7"/>
<name>A0A099NZJ7_PICKU</name>
<dbReference type="Gene3D" id="3.40.30.10">
    <property type="entry name" value="Glutaredoxin"/>
    <property type="match status" value="1"/>
</dbReference>
<dbReference type="FunFam" id="3.40.30.10:FF:000142">
    <property type="entry name" value="Elongation factor 1 gamma"/>
    <property type="match status" value="1"/>
</dbReference>
<dbReference type="GO" id="GO:0005737">
    <property type="term" value="C:cytoplasm"/>
    <property type="evidence" value="ECO:0007669"/>
    <property type="project" value="TreeGrafter"/>
</dbReference>
<dbReference type="Gene3D" id="1.20.1050.10">
    <property type="match status" value="1"/>
</dbReference>
<proteinExistence type="inferred from homology"/>
<dbReference type="GO" id="GO:0006414">
    <property type="term" value="P:translational elongation"/>
    <property type="evidence" value="ECO:0007669"/>
    <property type="project" value="TreeGrafter"/>
</dbReference>
<protein>
    <recommendedName>
        <fullName evidence="2">GST C-terminal domain-containing protein</fullName>
    </recommendedName>
</protein>
<organism evidence="3 4">
    <name type="scientific">Pichia kudriavzevii</name>
    <name type="common">Yeast</name>
    <name type="synonym">Issatchenkia orientalis</name>
    <dbReference type="NCBI Taxonomy" id="4909"/>
    <lineage>
        <taxon>Eukaryota</taxon>
        <taxon>Fungi</taxon>
        <taxon>Dikarya</taxon>
        <taxon>Ascomycota</taxon>
        <taxon>Saccharomycotina</taxon>
        <taxon>Pichiomycetes</taxon>
        <taxon>Pichiales</taxon>
        <taxon>Pichiaceae</taxon>
        <taxon>Pichia</taxon>
    </lineage>
</organism>
<dbReference type="VEuPathDB" id="FungiDB:C5L36_0A03580"/>
<gene>
    <name evidence="3" type="ORF">JL09_g3483</name>
</gene>
<comment type="caution">
    <text evidence="3">The sequence shown here is derived from an EMBL/GenBank/DDBJ whole genome shotgun (WGS) entry which is preliminary data.</text>
</comment>
<dbReference type="eggNOG" id="KOG0867">
    <property type="taxonomic scope" value="Eukaryota"/>
</dbReference>
<dbReference type="InterPro" id="IPR036282">
    <property type="entry name" value="Glutathione-S-Trfase_C_sf"/>
</dbReference>
<feature type="domain" description="GST C-terminal" evidence="2">
    <location>
        <begin position="83"/>
        <end position="190"/>
    </location>
</feature>
<dbReference type="PANTHER" id="PTHR43986">
    <property type="entry name" value="ELONGATION FACTOR 1-GAMMA"/>
    <property type="match status" value="1"/>
</dbReference>
<dbReference type="Pfam" id="PF02798">
    <property type="entry name" value="GST_N"/>
    <property type="match status" value="1"/>
</dbReference>
<dbReference type="GO" id="GO:0005634">
    <property type="term" value="C:nucleus"/>
    <property type="evidence" value="ECO:0007669"/>
    <property type="project" value="TreeGrafter"/>
</dbReference>
<dbReference type="SUPFAM" id="SSF47616">
    <property type="entry name" value="GST C-terminal domain-like"/>
    <property type="match status" value="1"/>
</dbReference>
<dbReference type="SFLD" id="SFLDS00019">
    <property type="entry name" value="Glutathione_Transferase_(cytos"/>
    <property type="match status" value="1"/>
</dbReference>
<dbReference type="InterPro" id="IPR010987">
    <property type="entry name" value="Glutathione-S-Trfase_C-like"/>
</dbReference>
<dbReference type="SUPFAM" id="SSF52833">
    <property type="entry name" value="Thioredoxin-like"/>
    <property type="match status" value="1"/>
</dbReference>
<dbReference type="InterPro" id="IPR040079">
    <property type="entry name" value="Glutathione_S-Trfase"/>
</dbReference>